<dbReference type="InterPro" id="IPR001155">
    <property type="entry name" value="OxRdtase_FMN_N"/>
</dbReference>
<comment type="cofactor">
    <cofactor evidence="1">
        <name>FMN</name>
        <dbReference type="ChEBI" id="CHEBI:58210"/>
    </cofactor>
</comment>
<dbReference type="Gene3D" id="3.20.20.70">
    <property type="entry name" value="Aldolase class I"/>
    <property type="match status" value="1"/>
</dbReference>
<protein>
    <submittedName>
        <fullName evidence="5">2,4-dienoyl-CoA reductase-like NADH-dependent reductase (Old Yellow Enzyme family)</fullName>
    </submittedName>
</protein>
<evidence type="ECO:0000259" key="4">
    <source>
        <dbReference type="Pfam" id="PF00724"/>
    </source>
</evidence>
<organism evidence="5 6">
    <name type="scientific">Pseudomonas moraviensis</name>
    <dbReference type="NCBI Taxonomy" id="321662"/>
    <lineage>
        <taxon>Bacteria</taxon>
        <taxon>Pseudomonadati</taxon>
        <taxon>Pseudomonadota</taxon>
        <taxon>Gammaproteobacteria</taxon>
        <taxon>Pseudomonadales</taxon>
        <taxon>Pseudomonadaceae</taxon>
        <taxon>Pseudomonas</taxon>
    </lineage>
</organism>
<dbReference type="Proteomes" id="UP000553035">
    <property type="component" value="Unassembled WGS sequence"/>
</dbReference>
<dbReference type="Pfam" id="PF00724">
    <property type="entry name" value="Oxidored_FMN"/>
    <property type="match status" value="1"/>
</dbReference>
<keyword evidence="3" id="KW-0560">Oxidoreductase</keyword>
<dbReference type="RefSeq" id="WP_179694967.1">
    <property type="nucleotide sequence ID" value="NZ_JACCAT010000001.1"/>
</dbReference>
<evidence type="ECO:0000313" key="5">
    <source>
        <dbReference type="EMBL" id="NYH11879.1"/>
    </source>
</evidence>
<dbReference type="GO" id="GO:0010181">
    <property type="term" value="F:FMN binding"/>
    <property type="evidence" value="ECO:0007669"/>
    <property type="project" value="InterPro"/>
</dbReference>
<comment type="similarity">
    <text evidence="2">Belongs to the NADH:flavin oxidoreductase/NADH oxidase family.</text>
</comment>
<evidence type="ECO:0000313" key="6">
    <source>
        <dbReference type="Proteomes" id="UP000553035"/>
    </source>
</evidence>
<dbReference type="EMBL" id="JACCAT010000001">
    <property type="protein sequence ID" value="NYH11879.1"/>
    <property type="molecule type" value="Genomic_DNA"/>
</dbReference>
<comment type="caution">
    <text evidence="5">The sequence shown here is derived from an EMBL/GenBank/DDBJ whole genome shotgun (WGS) entry which is preliminary data.</text>
</comment>
<reference evidence="5 6" key="1">
    <citation type="submission" date="2020-07" db="EMBL/GenBank/DDBJ databases">
        <title>Exploring microbial biodiversity for novel pathways involved in the catabolism of aromatic compounds derived from lignin.</title>
        <authorList>
            <person name="Elkins J."/>
        </authorList>
    </citation>
    <scope>NUCLEOTIDE SEQUENCE [LARGE SCALE GENOMIC DNA]</scope>
    <source>
        <strain evidence="5 6">VanB</strain>
    </source>
</reference>
<dbReference type="SUPFAM" id="SSF51395">
    <property type="entry name" value="FMN-linked oxidoreductases"/>
    <property type="match status" value="1"/>
</dbReference>
<evidence type="ECO:0000256" key="2">
    <source>
        <dbReference type="ARBA" id="ARBA00005979"/>
    </source>
</evidence>
<feature type="domain" description="NADH:flavin oxidoreductase/NADH oxidase N-terminal" evidence="4">
    <location>
        <begin position="4"/>
        <end position="339"/>
    </location>
</feature>
<dbReference type="InterPro" id="IPR013785">
    <property type="entry name" value="Aldolase_TIM"/>
</dbReference>
<dbReference type="GO" id="GO:0016628">
    <property type="term" value="F:oxidoreductase activity, acting on the CH-CH group of donors, NAD or NADP as acceptor"/>
    <property type="evidence" value="ECO:0007669"/>
    <property type="project" value="UniProtKB-ARBA"/>
</dbReference>
<dbReference type="AlphaFoldDB" id="A0A7Y9W0E8"/>
<dbReference type="PANTHER" id="PTHR22893">
    <property type="entry name" value="NADH OXIDOREDUCTASE-RELATED"/>
    <property type="match status" value="1"/>
</dbReference>
<evidence type="ECO:0000256" key="1">
    <source>
        <dbReference type="ARBA" id="ARBA00001917"/>
    </source>
</evidence>
<name>A0A7Y9W0E8_9PSED</name>
<sequence>MSRLLTPYQTGLLTLRNRIAMAPMTRARNPDGIANELTALYYSQRASAGLIITEGTPISRSAEGFLAIPGIYTKPQINGWRKVTQAVHEAGGVIFTQLWHVGRVSHVSIQPGGIAPVSSTSRVARNSQAWGMTERGEPGPVDVSTPRALSTREVKEVIRDFAQAAANAMEAGFDGIELHGANGYLIEQFLNPLVNDRTDEYRSDTIENRSRFLLEVVDSVIERIGAQRTAIRLSPFGGLFDMGLYEDVEATYLYVADQLSRRGLAYVHFMDQLSRGSSPIPDHFLQSFRNHYHGTLMLAGGMTKERAEKFLDEGLIDLAAFGEPFIANPDLVERLRNNWPLLKPDRALSYGGGAQGYTDYPTYSIN</sequence>
<dbReference type="CDD" id="cd02933">
    <property type="entry name" value="OYE_like_FMN"/>
    <property type="match status" value="1"/>
</dbReference>
<evidence type="ECO:0000256" key="3">
    <source>
        <dbReference type="ARBA" id="ARBA00023002"/>
    </source>
</evidence>
<dbReference type="PANTHER" id="PTHR22893:SF91">
    <property type="entry name" value="NADPH DEHYDROGENASE 2-RELATED"/>
    <property type="match status" value="1"/>
</dbReference>
<accession>A0A7Y9W0E8</accession>
<proteinExistence type="inferred from homology"/>
<gene>
    <name evidence="5" type="ORF">GGI52_004922</name>
</gene>
<dbReference type="GO" id="GO:0005829">
    <property type="term" value="C:cytosol"/>
    <property type="evidence" value="ECO:0007669"/>
    <property type="project" value="TreeGrafter"/>
</dbReference>
<dbReference type="InterPro" id="IPR045247">
    <property type="entry name" value="Oye-like"/>
</dbReference>
<dbReference type="FunFam" id="3.20.20.70:FF:000059">
    <property type="entry name" value="N-ethylmaleimide reductase, FMN-linked"/>
    <property type="match status" value="1"/>
</dbReference>